<feature type="domain" description="Zn(2)-C6 fungal-type" evidence="2">
    <location>
        <begin position="38"/>
        <end position="68"/>
    </location>
</feature>
<dbReference type="GeneID" id="28853160"/>
<gene>
    <name evidence="3" type="ORF">VFPPC_10863</name>
</gene>
<name>A0A179FJT2_METCM</name>
<sequence length="461" mass="52792">MAKAKTKPAYQVLSFRQNREVEARCYKKRKAHRKSKGGCFGCKVKRVKCDEGKPSCGRCWRSCVQCNYVSETTELPPSTCLPRRNDNSTTMTTTTTTTGRLYSEPSLSGLVETISGSPSPISGIPRLALLNHLRHHFDGIQGLETAGGNLGAIIKLGMARPHLLDATLAIAASHLRHCFQQRRWQQHQQKQLPITQEPRGMVASCRIAECFQQSLALRNFQHALTLPLDQQGSDALLITSMMLNLLTFSMVESRDDERSSWVFSRDPDRLNWFSVNMGLKTLLLRTKEYRDGSLLQTVFGASDDEKGTFHGEEQRPLDAVPEYWMKMCGLSAKDDTVDDVFYEPLRILAVVRDLPVSHEAIWLYLNFFGKLDVEFRDLLGDEDERAMWVFGYWLGLLCRFEHVWWFRTRAANDYRAICTWLDQRRVRQRVGEEGLMWAALMDDLESAHVRPCGSREWESFP</sequence>
<dbReference type="PROSITE" id="PS00463">
    <property type="entry name" value="ZN2_CY6_FUNGAL_1"/>
    <property type="match status" value="1"/>
</dbReference>
<accession>A0A179FJT2</accession>
<dbReference type="Pfam" id="PF00172">
    <property type="entry name" value="Zn_clus"/>
    <property type="match status" value="1"/>
</dbReference>
<dbReference type="AlphaFoldDB" id="A0A179FJT2"/>
<dbReference type="PANTHER" id="PTHR47657">
    <property type="entry name" value="STEROL REGULATORY ELEMENT-BINDING PROTEIN ECM22"/>
    <property type="match status" value="1"/>
</dbReference>
<dbReference type="OrthoDB" id="4936590at2759"/>
<dbReference type="PROSITE" id="PS50048">
    <property type="entry name" value="ZN2_CY6_FUNGAL_2"/>
    <property type="match status" value="1"/>
</dbReference>
<dbReference type="SUPFAM" id="SSF57701">
    <property type="entry name" value="Zn2/Cys6 DNA-binding domain"/>
    <property type="match status" value="1"/>
</dbReference>
<dbReference type="KEGG" id="pchm:VFPPC_10863"/>
<protein>
    <submittedName>
        <fullName evidence="3">C6 transcription factor</fullName>
    </submittedName>
</protein>
<evidence type="ECO:0000313" key="3">
    <source>
        <dbReference type="EMBL" id="OAQ65541.1"/>
    </source>
</evidence>
<organism evidence="3 4">
    <name type="scientific">Pochonia chlamydosporia 170</name>
    <dbReference type="NCBI Taxonomy" id="1380566"/>
    <lineage>
        <taxon>Eukaryota</taxon>
        <taxon>Fungi</taxon>
        <taxon>Dikarya</taxon>
        <taxon>Ascomycota</taxon>
        <taxon>Pezizomycotina</taxon>
        <taxon>Sordariomycetes</taxon>
        <taxon>Hypocreomycetidae</taxon>
        <taxon>Hypocreales</taxon>
        <taxon>Clavicipitaceae</taxon>
        <taxon>Pochonia</taxon>
    </lineage>
</organism>
<dbReference type="EMBL" id="LSBJ02000005">
    <property type="protein sequence ID" value="OAQ65541.1"/>
    <property type="molecule type" value="Genomic_DNA"/>
</dbReference>
<evidence type="ECO:0000259" key="2">
    <source>
        <dbReference type="PROSITE" id="PS50048"/>
    </source>
</evidence>
<dbReference type="Pfam" id="PF11951">
    <property type="entry name" value="Fungal_trans_2"/>
    <property type="match status" value="1"/>
</dbReference>
<evidence type="ECO:0000256" key="1">
    <source>
        <dbReference type="ARBA" id="ARBA00023242"/>
    </source>
</evidence>
<dbReference type="InterPro" id="IPR052400">
    <property type="entry name" value="Zn2-C6_fungal_TF"/>
</dbReference>
<dbReference type="InterPro" id="IPR036864">
    <property type="entry name" value="Zn2-C6_fun-type_DNA-bd_sf"/>
</dbReference>
<dbReference type="SMART" id="SM00066">
    <property type="entry name" value="GAL4"/>
    <property type="match status" value="1"/>
</dbReference>
<comment type="caution">
    <text evidence="3">The sequence shown here is derived from an EMBL/GenBank/DDBJ whole genome shotgun (WGS) entry which is preliminary data.</text>
</comment>
<dbReference type="Proteomes" id="UP000078397">
    <property type="component" value="Unassembled WGS sequence"/>
</dbReference>
<dbReference type="PANTHER" id="PTHR47657:SF14">
    <property type="entry name" value="ZN(2)-C6 FUNGAL-TYPE DOMAIN-CONTAINING PROTEIN"/>
    <property type="match status" value="1"/>
</dbReference>
<dbReference type="GO" id="GO:0000981">
    <property type="term" value="F:DNA-binding transcription factor activity, RNA polymerase II-specific"/>
    <property type="evidence" value="ECO:0007669"/>
    <property type="project" value="InterPro"/>
</dbReference>
<dbReference type="InterPro" id="IPR001138">
    <property type="entry name" value="Zn2Cys6_DnaBD"/>
</dbReference>
<evidence type="ECO:0000313" key="4">
    <source>
        <dbReference type="Proteomes" id="UP000078397"/>
    </source>
</evidence>
<keyword evidence="1" id="KW-0539">Nucleus</keyword>
<keyword evidence="4" id="KW-1185">Reference proteome</keyword>
<dbReference type="CDD" id="cd00067">
    <property type="entry name" value="GAL4"/>
    <property type="match status" value="1"/>
</dbReference>
<reference evidence="3 4" key="1">
    <citation type="journal article" date="2016" name="PLoS Pathog.">
        <title>Biosynthesis of antibiotic leucinostatins in bio-control fungus Purpureocillium lilacinum and their inhibition on phytophthora revealed by genome mining.</title>
        <authorList>
            <person name="Wang G."/>
            <person name="Liu Z."/>
            <person name="Lin R."/>
            <person name="Li E."/>
            <person name="Mao Z."/>
            <person name="Ling J."/>
            <person name="Yang Y."/>
            <person name="Yin W.B."/>
            <person name="Xie B."/>
        </authorList>
    </citation>
    <scope>NUCLEOTIDE SEQUENCE [LARGE SCALE GENOMIC DNA]</scope>
    <source>
        <strain evidence="3">170</strain>
    </source>
</reference>
<dbReference type="GO" id="GO:0008270">
    <property type="term" value="F:zinc ion binding"/>
    <property type="evidence" value="ECO:0007669"/>
    <property type="project" value="InterPro"/>
</dbReference>
<dbReference type="STRING" id="1380566.A0A179FJT2"/>
<dbReference type="RefSeq" id="XP_018142855.1">
    <property type="nucleotide sequence ID" value="XM_018289166.1"/>
</dbReference>
<proteinExistence type="predicted"/>
<dbReference type="Gene3D" id="4.10.240.10">
    <property type="entry name" value="Zn(2)-C6 fungal-type DNA-binding domain"/>
    <property type="match status" value="1"/>
</dbReference>
<dbReference type="InterPro" id="IPR021858">
    <property type="entry name" value="Fun_TF"/>
</dbReference>